<sequence length="608" mass="64674">MWGLVSAARRRQAVSWGLAWGASLAGMVLAGCAVVLSAEPAPAAAVCTAKAKPDRVSALAYAKSCKKSVAVTDATTPTTSLVANAEGTFTVTESVLPQRVRRADGTWASVDLNLRFNGDGTVSPGAAPTSVVLSGGGPGPLARTAENGQQLVWTWTGYTLPKPTLDRTVATYEEVLPGVDLKMKVDEWGFSEVLVVKAATAATSSELTSLRFALSGTGLSAAGAAGTARTPQEAVTGTFAIGDAYMWDSTRPSTAPSDTLPEDARAEGESTIDGPGSAARVAQMPMVMQGRTLVITPVQSLLTDPAAKFPIFIDPKSSSPGRSHWTMINKGHPGQQYWSYDRGSHAKVGNAGDTVNMYRSLFQFSTAAWRNKHVTAVTFANNLLYSWACSNTTTQLHISSQTLSSATTWNSNASSWGGSLATVSNQNCKWAPSVASEFTSSALTSAVHSARANASITIGLRAANETVSSDGSNGWKKFDETSGAGGAHLSVTYNTAPVLSNLHTDAGYLRHHRGECAIAVDVRISCPQSRSEGHRDRCRGGQVHGHVHLPEGRRRYQQHGVPERHQWCESTAGCRHPGGRDTQRRHLLLDRDCLRRDRLGVEDLLFQD</sequence>
<dbReference type="Proteomes" id="UP000636960">
    <property type="component" value="Unassembled WGS sequence"/>
</dbReference>
<keyword evidence="3" id="KW-1185">Reference proteome</keyword>
<evidence type="ECO:0008006" key="4">
    <source>
        <dbReference type="Google" id="ProtNLM"/>
    </source>
</evidence>
<dbReference type="EMBL" id="BOMV01000110">
    <property type="protein sequence ID" value="GIF01686.1"/>
    <property type="molecule type" value="Genomic_DNA"/>
</dbReference>
<protein>
    <recommendedName>
        <fullName evidence="4">DNRLRE domain-containing protein</fullName>
    </recommendedName>
</protein>
<reference evidence="2" key="1">
    <citation type="submission" date="2021-01" db="EMBL/GenBank/DDBJ databases">
        <title>Whole genome shotgun sequence of Actinoplanes rishiriensis NBRC 108556.</title>
        <authorList>
            <person name="Komaki H."/>
            <person name="Tamura T."/>
        </authorList>
    </citation>
    <scope>NUCLEOTIDE SEQUENCE</scope>
    <source>
        <strain evidence="2">NBRC 108556</strain>
    </source>
</reference>
<name>A0A919K697_9ACTN</name>
<organism evidence="2 3">
    <name type="scientific">Paractinoplanes rishiriensis</name>
    <dbReference type="NCBI Taxonomy" id="1050105"/>
    <lineage>
        <taxon>Bacteria</taxon>
        <taxon>Bacillati</taxon>
        <taxon>Actinomycetota</taxon>
        <taxon>Actinomycetes</taxon>
        <taxon>Micromonosporales</taxon>
        <taxon>Micromonosporaceae</taxon>
        <taxon>Paractinoplanes</taxon>
    </lineage>
</organism>
<proteinExistence type="predicted"/>
<evidence type="ECO:0000256" key="1">
    <source>
        <dbReference type="SAM" id="MobiDB-lite"/>
    </source>
</evidence>
<evidence type="ECO:0000313" key="3">
    <source>
        <dbReference type="Proteomes" id="UP000636960"/>
    </source>
</evidence>
<accession>A0A919K697</accession>
<gene>
    <name evidence="2" type="ORF">Ari01nite_91500</name>
</gene>
<dbReference type="AlphaFoldDB" id="A0A919K697"/>
<evidence type="ECO:0000313" key="2">
    <source>
        <dbReference type="EMBL" id="GIF01686.1"/>
    </source>
</evidence>
<comment type="caution">
    <text evidence="2">The sequence shown here is derived from an EMBL/GenBank/DDBJ whole genome shotgun (WGS) entry which is preliminary data.</text>
</comment>
<feature type="region of interest" description="Disordered" evidence="1">
    <location>
        <begin position="250"/>
        <end position="277"/>
    </location>
</feature>